<name>A0A2T0FHK7_9ASCO</name>
<dbReference type="PANTHER" id="PTHR13056">
    <property type="entry name" value="VACUOLAR FUSION PROTEIN CCZ1 HOMOLOG-RELATED"/>
    <property type="match status" value="1"/>
</dbReference>
<organism evidence="3 4">
    <name type="scientific">Wickerhamiella sorbophila</name>
    <dbReference type="NCBI Taxonomy" id="45607"/>
    <lineage>
        <taxon>Eukaryota</taxon>
        <taxon>Fungi</taxon>
        <taxon>Dikarya</taxon>
        <taxon>Ascomycota</taxon>
        <taxon>Saccharomycotina</taxon>
        <taxon>Dipodascomycetes</taxon>
        <taxon>Dipodascales</taxon>
        <taxon>Trichomonascaceae</taxon>
        <taxon>Wickerhamiella</taxon>
    </lineage>
</organism>
<proteinExistence type="inferred from homology"/>
<feature type="domain" description="CCZ1/INTU/HSP4 first Longin" evidence="2">
    <location>
        <begin position="2"/>
        <end position="71"/>
    </location>
</feature>
<dbReference type="Pfam" id="PF19031">
    <property type="entry name" value="Intu_longin_1"/>
    <property type="match status" value="1"/>
</dbReference>
<reference evidence="3 4" key="1">
    <citation type="submission" date="2017-04" db="EMBL/GenBank/DDBJ databases">
        <title>Genome sequencing of [Candida] sorbophila.</title>
        <authorList>
            <person name="Ahn J.O."/>
        </authorList>
    </citation>
    <scope>NUCLEOTIDE SEQUENCE [LARGE SCALE GENOMIC DNA]</scope>
    <source>
        <strain evidence="3 4">DS02</strain>
    </source>
</reference>
<gene>
    <name evidence="3" type="ORF">B9G98_02103</name>
</gene>
<sequence>MDSALIYNPAFGTEEDIEEQVIFSYGQSNGSELTQLGVAQGVVELANTFDGNPVSWLKTATHLVIVRQLEPTNPENWRHGYWFTCILKIDTEIVTQPDSFAQIVNEAYRRWSLHNGPLASADREKLSKWWFAFCENWNGVNESGAAGMYEYLRIKPGLLSPSAVVGINEVLEETGASDLLVTTFSDAAYIWPGSDSLPYDFKLALQLWLAECAIAVDSAYSESSGYVYHLRKDFCVKEAPQVPAEEPQESSSWFTLSVPTLSMPSISLPSLTSLTSLPAFSLPRFSSPTPEAVDDYPETGFVPASKVYVSGKLASLMIFRRKMYTYTLIFDKEAKPAPIVQRSLEVLAEQLEAFNFAAAPPASFDYLVVDHSRKAVHSTLATHDHALQEMVASLLREVASRPFATEQIARTAHNWWTYWLRLDKSTEAVFCNRWSPLDTKSLFGPLNSDSQKWINTYMPHLRPEVPKQLPGDASSE</sequence>
<comment type="caution">
    <text evidence="3">The sequence shown here is derived from an EMBL/GenBank/DDBJ whole genome shotgun (WGS) entry which is preliminary data.</text>
</comment>
<dbReference type="AlphaFoldDB" id="A0A2T0FHK7"/>
<dbReference type="InterPro" id="IPR013176">
    <property type="entry name" value="Ccz1"/>
</dbReference>
<dbReference type="GO" id="GO:0016192">
    <property type="term" value="P:vesicle-mediated transport"/>
    <property type="evidence" value="ECO:0007669"/>
    <property type="project" value="InterPro"/>
</dbReference>
<accession>A0A2T0FHK7</accession>
<keyword evidence="4" id="KW-1185">Reference proteome</keyword>
<dbReference type="PANTHER" id="PTHR13056:SF0">
    <property type="entry name" value="VACUOLAR FUSION PROTEIN CCZ1 HOMOLOG-RELATED"/>
    <property type="match status" value="1"/>
</dbReference>
<dbReference type="EMBL" id="NDIQ01000021">
    <property type="protein sequence ID" value="PRT54483.1"/>
    <property type="molecule type" value="Genomic_DNA"/>
</dbReference>
<dbReference type="InterPro" id="IPR043987">
    <property type="entry name" value="CCZ1/INTU/HSP4_longin_1"/>
</dbReference>
<dbReference type="GeneID" id="36515851"/>
<evidence type="ECO:0000256" key="1">
    <source>
        <dbReference type="ARBA" id="ARBA00005352"/>
    </source>
</evidence>
<evidence type="ECO:0000313" key="3">
    <source>
        <dbReference type="EMBL" id="PRT54483.1"/>
    </source>
</evidence>
<dbReference type="GO" id="GO:0035658">
    <property type="term" value="C:Mon1-Ccz1 complex"/>
    <property type="evidence" value="ECO:0007669"/>
    <property type="project" value="InterPro"/>
</dbReference>
<evidence type="ECO:0000313" key="4">
    <source>
        <dbReference type="Proteomes" id="UP000238350"/>
    </source>
</evidence>
<evidence type="ECO:0000259" key="2">
    <source>
        <dbReference type="Pfam" id="PF19031"/>
    </source>
</evidence>
<comment type="similarity">
    <text evidence="1">Belongs to the CCZ1 family.</text>
</comment>
<dbReference type="Proteomes" id="UP000238350">
    <property type="component" value="Unassembled WGS sequence"/>
</dbReference>
<protein>
    <recommendedName>
        <fullName evidence="2">CCZ1/INTU/HSP4 first Longin domain-containing protein</fullName>
    </recommendedName>
</protein>
<dbReference type="RefSeq" id="XP_024664428.1">
    <property type="nucleotide sequence ID" value="XM_024808660.1"/>
</dbReference>